<organism evidence="2 3">
    <name type="scientific">Planomicrobium stackebrandtii</name>
    <dbReference type="NCBI Taxonomy" id="253160"/>
    <lineage>
        <taxon>Bacteria</taxon>
        <taxon>Bacillati</taxon>
        <taxon>Bacillota</taxon>
        <taxon>Bacilli</taxon>
        <taxon>Bacillales</taxon>
        <taxon>Caryophanaceae</taxon>
        <taxon>Planomicrobium</taxon>
    </lineage>
</organism>
<sequence>MTTTLPVAIIGGGPAGLAAAAHLVQYQQPFVLFEAGPALGTHFLQYGHVRLFSTWRYNIDAGSKKLFEKHGLALPDSNGLPTGEEVARLYLQPLGQLPELEPSIHLSSRVIHIQRQGLDKMKSANREEKPFELVVENGSGIREKILARAVIDATGTWQNPNPVVSGGAPGAIAGVDTGIPDILGVDQKRFKNKHVAVVGSGHSALNSLLELVALKENFPETQITWIVRKTSVQQALGGGEADKLPERGALGQRVKALLDNGQIDVQTSCFIQSMDLDQEHFVLRAEQNGHNIKLGPFDRVIANTGAHPNFELLREIRYAFDPALESVPALAPLIDPNVHSCGTVRPHGEQELRQPEKDFYIIGAKSYGRAPTFLMATGFEQARSVVAHLAGDVEAAQRVELDLPETGVCSSRPLAFTIAGPYAGNSCC</sequence>
<dbReference type="PANTHER" id="PTHR43539">
    <property type="entry name" value="FLAVIN-BINDING MONOOXYGENASE-LIKE PROTEIN (AFU_ORTHOLOGUE AFUA_4G09220)"/>
    <property type="match status" value="1"/>
</dbReference>
<comment type="caution">
    <text evidence="2">The sequence shown here is derived from an EMBL/GenBank/DDBJ whole genome shotgun (WGS) entry which is preliminary data.</text>
</comment>
<dbReference type="InterPro" id="IPR036188">
    <property type="entry name" value="FAD/NAD-bd_sf"/>
</dbReference>
<dbReference type="PRINTS" id="PR00411">
    <property type="entry name" value="PNDRDTASEI"/>
</dbReference>
<accession>A0ABU0GPR6</accession>
<reference evidence="2 3" key="1">
    <citation type="submission" date="2023-07" db="EMBL/GenBank/DDBJ databases">
        <title>Genomic Encyclopedia of Type Strains, Phase IV (KMG-IV): sequencing the most valuable type-strain genomes for metagenomic binning, comparative biology and taxonomic classification.</title>
        <authorList>
            <person name="Goeker M."/>
        </authorList>
    </citation>
    <scope>NUCLEOTIDE SEQUENCE [LARGE SCALE GENOMIC DNA]</scope>
    <source>
        <strain evidence="2 3">DSM 16419</strain>
    </source>
</reference>
<dbReference type="PRINTS" id="PR00368">
    <property type="entry name" value="FADPNR"/>
</dbReference>
<dbReference type="Proteomes" id="UP001241988">
    <property type="component" value="Unassembled WGS sequence"/>
</dbReference>
<protein>
    <submittedName>
        <fullName evidence="2">Thioredoxin reductase</fullName>
    </submittedName>
</protein>
<gene>
    <name evidence="2" type="ORF">QOZ98_000113</name>
</gene>
<dbReference type="InterPro" id="IPR050982">
    <property type="entry name" value="Auxin_biosynth/cation_transpt"/>
</dbReference>
<dbReference type="Pfam" id="PF13738">
    <property type="entry name" value="Pyr_redox_3"/>
    <property type="match status" value="1"/>
</dbReference>
<evidence type="ECO:0000313" key="2">
    <source>
        <dbReference type="EMBL" id="MDQ0427288.1"/>
    </source>
</evidence>
<dbReference type="SUPFAM" id="SSF51905">
    <property type="entry name" value="FAD/NAD(P)-binding domain"/>
    <property type="match status" value="1"/>
</dbReference>
<evidence type="ECO:0000313" key="3">
    <source>
        <dbReference type="Proteomes" id="UP001241988"/>
    </source>
</evidence>
<name>A0ABU0GPR6_9BACL</name>
<dbReference type="EMBL" id="JAUSWB010000001">
    <property type="protein sequence ID" value="MDQ0427288.1"/>
    <property type="molecule type" value="Genomic_DNA"/>
</dbReference>
<keyword evidence="1" id="KW-0560">Oxidoreductase</keyword>
<evidence type="ECO:0000256" key="1">
    <source>
        <dbReference type="ARBA" id="ARBA00023002"/>
    </source>
</evidence>
<dbReference type="Gene3D" id="3.50.50.60">
    <property type="entry name" value="FAD/NAD(P)-binding domain"/>
    <property type="match status" value="1"/>
</dbReference>
<dbReference type="PANTHER" id="PTHR43539:SF78">
    <property type="entry name" value="FLAVIN-CONTAINING MONOOXYGENASE"/>
    <property type="match status" value="1"/>
</dbReference>
<keyword evidence="3" id="KW-1185">Reference proteome</keyword>
<proteinExistence type="predicted"/>
<dbReference type="RefSeq" id="WP_308785612.1">
    <property type="nucleotide sequence ID" value="NZ_JAUSWB010000001.1"/>
</dbReference>